<sequence length="342" mass="39477">MQIWKKREDTRWNNWDIRQICGSKGQVVPMRQAAASWVFQLTNAQIAQALSAHHGSEQFSLKPARLTLLLVGFFEEYPDDNTRSERVITIFSHSLVPIRLEIDLETNPKLVRFQSKWLLGSRGETFDEEFRQWYEVQQENHTEVSRSYRSLQTQLSTRTDKLKPLLPTLLYLKAILENHITHTQQHLFQSYGVDKQASIVLIPIPTRFAAACGKAWKVGLYQRQEALEGPGEDSQIEGVIEEGNNGKSAKIMTSAHPKVNTDGWCSVFVARESECNFVDVRGARRRGEVKVVYIRKAVKYNQLRIVQRVPQTPRWTHKYLLISPLRIRVLLTKVFALDEHAL</sequence>
<evidence type="ECO:0000313" key="1">
    <source>
        <dbReference type="EMBL" id="KAF9071265.1"/>
    </source>
</evidence>
<proteinExistence type="predicted"/>
<dbReference type="Proteomes" id="UP000772434">
    <property type="component" value="Unassembled WGS sequence"/>
</dbReference>
<comment type="caution">
    <text evidence="1">The sequence shown here is derived from an EMBL/GenBank/DDBJ whole genome shotgun (WGS) entry which is preliminary data.</text>
</comment>
<name>A0A9P5U8R9_9AGAR</name>
<organism evidence="1 2">
    <name type="scientific">Rhodocollybia butyracea</name>
    <dbReference type="NCBI Taxonomy" id="206335"/>
    <lineage>
        <taxon>Eukaryota</taxon>
        <taxon>Fungi</taxon>
        <taxon>Dikarya</taxon>
        <taxon>Basidiomycota</taxon>
        <taxon>Agaricomycotina</taxon>
        <taxon>Agaricomycetes</taxon>
        <taxon>Agaricomycetidae</taxon>
        <taxon>Agaricales</taxon>
        <taxon>Marasmiineae</taxon>
        <taxon>Omphalotaceae</taxon>
        <taxon>Rhodocollybia</taxon>
    </lineage>
</organism>
<accession>A0A9P5U8R9</accession>
<dbReference type="AlphaFoldDB" id="A0A9P5U8R9"/>
<keyword evidence="2" id="KW-1185">Reference proteome</keyword>
<dbReference type="EMBL" id="JADNRY010000034">
    <property type="protein sequence ID" value="KAF9071265.1"/>
    <property type="molecule type" value="Genomic_DNA"/>
</dbReference>
<gene>
    <name evidence="1" type="ORF">BDP27DRAFT_1362042</name>
</gene>
<reference evidence="1" key="1">
    <citation type="submission" date="2020-11" db="EMBL/GenBank/DDBJ databases">
        <authorList>
            <consortium name="DOE Joint Genome Institute"/>
            <person name="Ahrendt S."/>
            <person name="Riley R."/>
            <person name="Andreopoulos W."/>
            <person name="Labutti K."/>
            <person name="Pangilinan J."/>
            <person name="Ruiz-Duenas F.J."/>
            <person name="Barrasa J.M."/>
            <person name="Sanchez-Garcia M."/>
            <person name="Camarero S."/>
            <person name="Miyauchi S."/>
            <person name="Serrano A."/>
            <person name="Linde D."/>
            <person name="Babiker R."/>
            <person name="Drula E."/>
            <person name="Ayuso-Fernandez I."/>
            <person name="Pacheco R."/>
            <person name="Padilla G."/>
            <person name="Ferreira P."/>
            <person name="Barriuso J."/>
            <person name="Kellner H."/>
            <person name="Castanera R."/>
            <person name="Alfaro M."/>
            <person name="Ramirez L."/>
            <person name="Pisabarro A.G."/>
            <person name="Kuo A."/>
            <person name="Tritt A."/>
            <person name="Lipzen A."/>
            <person name="He G."/>
            <person name="Yan M."/>
            <person name="Ng V."/>
            <person name="Cullen D."/>
            <person name="Martin F."/>
            <person name="Rosso M.-N."/>
            <person name="Henrissat B."/>
            <person name="Hibbett D."/>
            <person name="Martinez A.T."/>
            <person name="Grigoriev I.V."/>
        </authorList>
    </citation>
    <scope>NUCLEOTIDE SEQUENCE</scope>
    <source>
        <strain evidence="1">AH 40177</strain>
    </source>
</reference>
<evidence type="ECO:0000313" key="2">
    <source>
        <dbReference type="Proteomes" id="UP000772434"/>
    </source>
</evidence>
<protein>
    <submittedName>
        <fullName evidence="1">Uncharacterized protein</fullName>
    </submittedName>
</protein>